<dbReference type="Gene3D" id="3.30.230.130">
    <property type="entry name" value="Cullin, Chain C, Domain 2"/>
    <property type="match status" value="1"/>
</dbReference>
<dbReference type="GO" id="GO:0006511">
    <property type="term" value="P:ubiquitin-dependent protein catabolic process"/>
    <property type="evidence" value="ECO:0007669"/>
    <property type="project" value="InterPro"/>
</dbReference>
<reference evidence="5" key="1">
    <citation type="submission" date="2021-09" db="EMBL/GenBank/DDBJ databases">
        <authorList>
            <consortium name="AG Swart"/>
            <person name="Singh M."/>
            <person name="Singh A."/>
            <person name="Seah K."/>
            <person name="Emmerich C."/>
        </authorList>
    </citation>
    <scope>NUCLEOTIDE SEQUENCE</scope>
    <source>
        <strain evidence="5">ATCC30299</strain>
    </source>
</reference>
<dbReference type="Pfam" id="PF26557">
    <property type="entry name" value="Cullin_AB"/>
    <property type="match status" value="1"/>
</dbReference>
<dbReference type="InterPro" id="IPR036317">
    <property type="entry name" value="Cullin_homology_sf"/>
</dbReference>
<evidence type="ECO:0000313" key="6">
    <source>
        <dbReference type="Proteomes" id="UP001162131"/>
    </source>
</evidence>
<dbReference type="Gene3D" id="1.20.1310.10">
    <property type="entry name" value="Cullin Repeats"/>
    <property type="match status" value="4"/>
</dbReference>
<dbReference type="InterPro" id="IPR001373">
    <property type="entry name" value="Cullin_N"/>
</dbReference>
<dbReference type="Proteomes" id="UP001162131">
    <property type="component" value="Unassembled WGS sequence"/>
</dbReference>
<dbReference type="AlphaFoldDB" id="A0AAU9J675"/>
<organism evidence="5 6">
    <name type="scientific">Blepharisma stoltei</name>
    <dbReference type="NCBI Taxonomy" id="1481888"/>
    <lineage>
        <taxon>Eukaryota</taxon>
        <taxon>Sar</taxon>
        <taxon>Alveolata</taxon>
        <taxon>Ciliophora</taxon>
        <taxon>Postciliodesmatophora</taxon>
        <taxon>Heterotrichea</taxon>
        <taxon>Heterotrichida</taxon>
        <taxon>Blepharismidae</taxon>
        <taxon>Blepharisma</taxon>
    </lineage>
</organism>
<dbReference type="InterPro" id="IPR059120">
    <property type="entry name" value="Cullin-like_AB"/>
</dbReference>
<dbReference type="Pfam" id="PF10557">
    <property type="entry name" value="Cullin_Nedd8"/>
    <property type="match status" value="1"/>
</dbReference>
<dbReference type="EMBL" id="CAJZBQ010000032">
    <property type="protein sequence ID" value="CAG9322446.1"/>
    <property type="molecule type" value="Genomic_DNA"/>
</dbReference>
<protein>
    <recommendedName>
        <fullName evidence="4">Cullin family profile domain-containing protein</fullName>
    </recommendedName>
</protein>
<proteinExistence type="inferred from homology"/>
<dbReference type="InterPro" id="IPR036388">
    <property type="entry name" value="WH-like_DNA-bd_sf"/>
</dbReference>
<dbReference type="InterPro" id="IPR019559">
    <property type="entry name" value="Cullin_neddylation_domain"/>
</dbReference>
<dbReference type="SUPFAM" id="SSF74788">
    <property type="entry name" value="Cullin repeat-like"/>
    <property type="match status" value="1"/>
</dbReference>
<dbReference type="SUPFAM" id="SSF75632">
    <property type="entry name" value="Cullin homology domain"/>
    <property type="match status" value="1"/>
</dbReference>
<dbReference type="InterPro" id="IPR045093">
    <property type="entry name" value="Cullin"/>
</dbReference>
<gene>
    <name evidence="5" type="ORF">BSTOLATCC_MIC31579</name>
</gene>
<keyword evidence="6" id="KW-1185">Reference proteome</keyword>
<comment type="caution">
    <text evidence="5">The sequence shown here is derived from an EMBL/GenBank/DDBJ whole genome shotgun (WGS) entry which is preliminary data.</text>
</comment>
<dbReference type="Gene3D" id="1.10.10.10">
    <property type="entry name" value="Winged helix-like DNA-binding domain superfamily/Winged helix DNA-binding domain"/>
    <property type="match status" value="1"/>
</dbReference>
<dbReference type="SMART" id="SM00884">
    <property type="entry name" value="Cullin_Nedd8"/>
    <property type="match status" value="1"/>
</dbReference>
<evidence type="ECO:0000256" key="1">
    <source>
        <dbReference type="ARBA" id="ARBA00006019"/>
    </source>
</evidence>
<dbReference type="InterPro" id="IPR016158">
    <property type="entry name" value="Cullin_homology"/>
</dbReference>
<dbReference type="PROSITE" id="PS50069">
    <property type="entry name" value="CULLIN_2"/>
    <property type="match status" value="1"/>
</dbReference>
<feature type="domain" description="Cullin family profile" evidence="4">
    <location>
        <begin position="380"/>
        <end position="604"/>
    </location>
</feature>
<comment type="similarity">
    <text evidence="1 2 3">Belongs to the cullin family.</text>
</comment>
<dbReference type="SMART" id="SM00182">
    <property type="entry name" value="CULLIN"/>
    <property type="match status" value="1"/>
</dbReference>
<evidence type="ECO:0000256" key="3">
    <source>
        <dbReference type="RuleBase" id="RU003829"/>
    </source>
</evidence>
<dbReference type="InterPro" id="IPR016159">
    <property type="entry name" value="Cullin_repeat-like_dom_sf"/>
</dbReference>
<dbReference type="InterPro" id="IPR036390">
    <property type="entry name" value="WH_DNA-bd_sf"/>
</dbReference>
<sequence>MVTVEETVEVLNKEIIEPIKQKISRRENVQVSAEVIMKGVWLMRSTYDDYTTGHSYYNFYSETVTSFLRSNILPNLLRPTDDIFGLFLNQWEAYKNFVYWMKLAFHYLERGYIELHKKDSLSKLAFTLFKEEAFQPVASKLGNRLINMIEDYRKNPTIRDKELSSAIHSFIEIEYNNPQIKKNQLGEIKWEGVAELRSFYKTFIEDPLLERSTEYFYVAAKNLNLLIGTEGYFTSAIKLFESEEQLVANLLHEATLQPLNKNLKLQIITSFKDEYHLYKVNFNNFFQDSNIPSLKNLYSNFEGDENMKSLFLLQLEVYLELESLYIIDQGKSLEPKDCIKAFLSFIGHADKIVKKCFGNNSDFKALKESTVKKVINSRADLALYTALFSDELLKGEISGLSEEDLDLELEKLTDLVSNISERDLFFANYAKLLASRLINDTGASLDAELSIISKFKAKCGTALTDKLNVMIHDIDISKDLLKKYNESKTTVSNFEFNVKILKSGGWPEQEEIKPKVPRDIFTHIEDFTKFYINIHTGRKLNWLYHLGSVEVKTLYLNQQYTLIMSPIQYIILWNINSEETKLSEIKLFTELPVPYIKMHLLSFFNPKHNLLLKESQGKKIGENEKIRFNLQFESKQKRLNFIIEPKKKAPKPSAVVDDNLMKERKYILEAHIVKFVKSKRLVNHHDLLANIMGQTLDFTPQPEAIKDSIEDLIFRGLIRRDEAQFSIYHYVEE</sequence>
<dbReference type="PANTHER" id="PTHR11932">
    <property type="entry name" value="CULLIN"/>
    <property type="match status" value="1"/>
</dbReference>
<dbReference type="GO" id="GO:0031625">
    <property type="term" value="F:ubiquitin protein ligase binding"/>
    <property type="evidence" value="ECO:0007669"/>
    <property type="project" value="InterPro"/>
</dbReference>
<evidence type="ECO:0000259" key="4">
    <source>
        <dbReference type="PROSITE" id="PS50069"/>
    </source>
</evidence>
<dbReference type="Pfam" id="PF00888">
    <property type="entry name" value="Cullin"/>
    <property type="match status" value="1"/>
</dbReference>
<dbReference type="SUPFAM" id="SSF46785">
    <property type="entry name" value="Winged helix' DNA-binding domain"/>
    <property type="match status" value="1"/>
</dbReference>
<evidence type="ECO:0000313" key="5">
    <source>
        <dbReference type="EMBL" id="CAG9322446.1"/>
    </source>
</evidence>
<evidence type="ECO:0000256" key="2">
    <source>
        <dbReference type="PROSITE-ProRule" id="PRU00330"/>
    </source>
</evidence>
<name>A0AAU9J675_9CILI</name>
<accession>A0AAU9J675</accession>